<gene>
    <name evidence="6" type="ORF">ACFFIT_08635</name>
</gene>
<accession>A0ABV6CDE9</accession>
<dbReference type="PANTHER" id="PTHR33258">
    <property type="entry name" value="TRANSPOSASE INSL FOR INSERTION SEQUENCE ELEMENT IS186A-RELATED"/>
    <property type="match status" value="1"/>
</dbReference>
<evidence type="ECO:0000256" key="4">
    <source>
        <dbReference type="ARBA" id="ARBA00023172"/>
    </source>
</evidence>
<keyword evidence="3" id="KW-0238">DNA-binding</keyword>
<evidence type="ECO:0000256" key="3">
    <source>
        <dbReference type="ARBA" id="ARBA00023125"/>
    </source>
</evidence>
<dbReference type="RefSeq" id="WP_385877260.1">
    <property type="nucleotide sequence ID" value="NZ_JBHLXE010000093.1"/>
</dbReference>
<comment type="similarity">
    <text evidence="1">Belongs to the transposase 11 family.</text>
</comment>
<dbReference type="InterPro" id="IPR047952">
    <property type="entry name" value="Transpos_IS4"/>
</dbReference>
<feature type="domain" description="Transposase IS4-like" evidence="5">
    <location>
        <begin position="121"/>
        <end position="351"/>
    </location>
</feature>
<dbReference type="Pfam" id="PF01609">
    <property type="entry name" value="DDE_Tnp_1"/>
    <property type="match status" value="1"/>
</dbReference>
<proteinExistence type="inferred from homology"/>
<evidence type="ECO:0000313" key="7">
    <source>
        <dbReference type="Proteomes" id="UP001589758"/>
    </source>
</evidence>
<organism evidence="6 7">
    <name type="scientific">Thorsellia kenyensis</name>
    <dbReference type="NCBI Taxonomy" id="1549888"/>
    <lineage>
        <taxon>Bacteria</taxon>
        <taxon>Pseudomonadati</taxon>
        <taxon>Pseudomonadota</taxon>
        <taxon>Gammaproteobacteria</taxon>
        <taxon>Enterobacterales</taxon>
        <taxon>Thorselliaceae</taxon>
        <taxon>Thorsellia</taxon>
    </lineage>
</organism>
<evidence type="ECO:0000313" key="6">
    <source>
        <dbReference type="EMBL" id="MFC0180145.1"/>
    </source>
</evidence>
<evidence type="ECO:0000256" key="1">
    <source>
        <dbReference type="ARBA" id="ARBA00010075"/>
    </source>
</evidence>
<evidence type="ECO:0000259" key="5">
    <source>
        <dbReference type="Pfam" id="PF01609"/>
    </source>
</evidence>
<keyword evidence="2" id="KW-0815">Transposition</keyword>
<comment type="caution">
    <text evidence="6">The sequence shown here is derived from an EMBL/GenBank/DDBJ whole genome shotgun (WGS) entry which is preliminary data.</text>
</comment>
<dbReference type="EMBL" id="JBHLXE010000093">
    <property type="protein sequence ID" value="MFC0180145.1"/>
    <property type="molecule type" value="Genomic_DNA"/>
</dbReference>
<dbReference type="InterPro" id="IPR012337">
    <property type="entry name" value="RNaseH-like_sf"/>
</dbReference>
<reference evidence="6 7" key="1">
    <citation type="submission" date="2024-09" db="EMBL/GenBank/DDBJ databases">
        <authorList>
            <person name="Sun Q."/>
            <person name="Mori K."/>
        </authorList>
    </citation>
    <scope>NUCLEOTIDE SEQUENCE [LARGE SCALE GENOMIC DNA]</scope>
    <source>
        <strain evidence="6 7">CCM 8545</strain>
    </source>
</reference>
<dbReference type="Proteomes" id="UP001589758">
    <property type="component" value="Unassembled WGS sequence"/>
</dbReference>
<dbReference type="Gene3D" id="3.90.350.10">
    <property type="entry name" value="Transposase Inhibitor Protein From Tn5, Chain A, domain 1"/>
    <property type="match status" value="1"/>
</dbReference>
<dbReference type="InterPro" id="IPR002559">
    <property type="entry name" value="Transposase_11"/>
</dbReference>
<evidence type="ECO:0000256" key="2">
    <source>
        <dbReference type="ARBA" id="ARBA00022578"/>
    </source>
</evidence>
<protein>
    <submittedName>
        <fullName evidence="6">IS4 family transposase</fullName>
    </submittedName>
</protein>
<dbReference type="NCBIfam" id="NF033592">
    <property type="entry name" value="transpos_IS4_1"/>
    <property type="match status" value="1"/>
</dbReference>
<name>A0ABV6CDE9_9GAMM</name>
<dbReference type="SUPFAM" id="SSF53098">
    <property type="entry name" value="Ribonuclease H-like"/>
    <property type="match status" value="1"/>
</dbReference>
<keyword evidence="4" id="KW-0233">DNA recombination</keyword>
<sequence>MEREFTTFTKSIKAVFNPSRILKLSRKVKFTQKLRALHPANLVGALIHALSCHDHANLTDILRVLDERYQELLNYKPYHNQIKKPEFTHLLQSLTEQATKELLIQPFRSSLPAEYPFKHIHLHDGSSLTLHEKLKDVYQGRFTKTAPAAIEIHLTLDLVAAIANYVGLDADKESEKHHRPFADELKDTLVLMDSGYFDIEYFKEINQFSGFYLMRAGKSINPEVVDYLDPDTHERISCLKDKSDTTSVVKLNKLNIGKDKVFDLTVKWCKFNETFRVVQFWDRKTKNKAYLITNLPVEQFSAQSVLELYSLRWQVELFFKELKSYCSMKKVNTADPNIVKSLLWESILSLLIKRFVAFHVGLMFGVMISTHKVARTALHWLPNFMHIILNGTDDENEIKIIEKIFKFLSKWASRAHPERDSNTALFQLGIKLYSKQ</sequence>
<keyword evidence="7" id="KW-1185">Reference proteome</keyword>
<dbReference type="PANTHER" id="PTHR33258:SF1">
    <property type="entry name" value="TRANSPOSASE INSL FOR INSERTION SEQUENCE ELEMENT IS186A-RELATED"/>
    <property type="match status" value="1"/>
</dbReference>